<gene>
    <name evidence="9" type="ORF">D9619_010517</name>
</gene>
<keyword evidence="6" id="KW-0408">Iron</keyword>
<keyword evidence="10" id="KW-1185">Reference proteome</keyword>
<evidence type="ECO:0000256" key="7">
    <source>
        <dbReference type="ARBA" id="ARBA00023033"/>
    </source>
</evidence>
<evidence type="ECO:0008006" key="11">
    <source>
        <dbReference type="Google" id="ProtNLM"/>
    </source>
</evidence>
<keyword evidence="7" id="KW-0503">Monooxygenase</keyword>
<dbReference type="InterPro" id="IPR036396">
    <property type="entry name" value="Cyt_P450_sf"/>
</dbReference>
<dbReference type="PANTHER" id="PTHR46300">
    <property type="entry name" value="P450, PUTATIVE (EUROFUNG)-RELATED-RELATED"/>
    <property type="match status" value="1"/>
</dbReference>
<dbReference type="OrthoDB" id="2789670at2759"/>
<evidence type="ECO:0000256" key="4">
    <source>
        <dbReference type="ARBA" id="ARBA00022723"/>
    </source>
</evidence>
<dbReference type="AlphaFoldDB" id="A0A8H5ERU9"/>
<dbReference type="Pfam" id="PF00067">
    <property type="entry name" value="p450"/>
    <property type="match status" value="1"/>
</dbReference>
<keyword evidence="5" id="KW-0560">Oxidoreductase</keyword>
<proteinExistence type="inferred from homology"/>
<evidence type="ECO:0000256" key="6">
    <source>
        <dbReference type="ARBA" id="ARBA00023004"/>
    </source>
</evidence>
<dbReference type="Gene3D" id="1.10.630.10">
    <property type="entry name" value="Cytochrome P450"/>
    <property type="match status" value="1"/>
</dbReference>
<organism evidence="9 10">
    <name type="scientific">Psilocybe cf. subviscida</name>
    <dbReference type="NCBI Taxonomy" id="2480587"/>
    <lineage>
        <taxon>Eukaryota</taxon>
        <taxon>Fungi</taxon>
        <taxon>Dikarya</taxon>
        <taxon>Basidiomycota</taxon>
        <taxon>Agaricomycotina</taxon>
        <taxon>Agaricomycetes</taxon>
        <taxon>Agaricomycetidae</taxon>
        <taxon>Agaricales</taxon>
        <taxon>Agaricineae</taxon>
        <taxon>Strophariaceae</taxon>
        <taxon>Psilocybe</taxon>
    </lineage>
</organism>
<name>A0A8H5ERU9_9AGAR</name>
<dbReference type="Proteomes" id="UP000567179">
    <property type="component" value="Unassembled WGS sequence"/>
</dbReference>
<dbReference type="InterPro" id="IPR001128">
    <property type="entry name" value="Cyt_P450"/>
</dbReference>
<dbReference type="EMBL" id="JAACJJ010000058">
    <property type="protein sequence ID" value="KAF5310105.1"/>
    <property type="molecule type" value="Genomic_DNA"/>
</dbReference>
<sequence length="82" mass="9581">MFTDLPHRLMDDDVYNGMFIPKGSLVFGNIWAMMRDENVYENPEPFIPERFLELVSPEEEKSRDPKNFVRLCSDDPPVDSSI</sequence>
<evidence type="ECO:0000256" key="3">
    <source>
        <dbReference type="ARBA" id="ARBA00022617"/>
    </source>
</evidence>
<evidence type="ECO:0000256" key="1">
    <source>
        <dbReference type="ARBA" id="ARBA00001971"/>
    </source>
</evidence>
<dbReference type="GO" id="GO:0005506">
    <property type="term" value="F:iron ion binding"/>
    <property type="evidence" value="ECO:0007669"/>
    <property type="project" value="InterPro"/>
</dbReference>
<comment type="caution">
    <text evidence="9">The sequence shown here is derived from an EMBL/GenBank/DDBJ whole genome shotgun (WGS) entry which is preliminary data.</text>
</comment>
<feature type="compositionally biased region" description="Basic and acidic residues" evidence="8">
    <location>
        <begin position="58"/>
        <end position="67"/>
    </location>
</feature>
<accession>A0A8H5ERU9</accession>
<reference evidence="9 10" key="1">
    <citation type="journal article" date="2020" name="ISME J.">
        <title>Uncovering the hidden diversity of litter-decomposition mechanisms in mushroom-forming fungi.</title>
        <authorList>
            <person name="Floudas D."/>
            <person name="Bentzer J."/>
            <person name="Ahren D."/>
            <person name="Johansson T."/>
            <person name="Persson P."/>
            <person name="Tunlid A."/>
        </authorList>
    </citation>
    <scope>NUCLEOTIDE SEQUENCE [LARGE SCALE GENOMIC DNA]</scope>
    <source>
        <strain evidence="9 10">CBS 101986</strain>
    </source>
</reference>
<dbReference type="GO" id="GO:0020037">
    <property type="term" value="F:heme binding"/>
    <property type="evidence" value="ECO:0007669"/>
    <property type="project" value="InterPro"/>
</dbReference>
<dbReference type="InterPro" id="IPR050364">
    <property type="entry name" value="Cytochrome_P450_fung"/>
</dbReference>
<dbReference type="SUPFAM" id="SSF48264">
    <property type="entry name" value="Cytochrome P450"/>
    <property type="match status" value="1"/>
</dbReference>
<dbReference type="GO" id="GO:0016705">
    <property type="term" value="F:oxidoreductase activity, acting on paired donors, with incorporation or reduction of molecular oxygen"/>
    <property type="evidence" value="ECO:0007669"/>
    <property type="project" value="InterPro"/>
</dbReference>
<keyword evidence="3" id="KW-0349">Heme</keyword>
<dbReference type="GO" id="GO:0004497">
    <property type="term" value="F:monooxygenase activity"/>
    <property type="evidence" value="ECO:0007669"/>
    <property type="project" value="UniProtKB-KW"/>
</dbReference>
<keyword evidence="4" id="KW-0479">Metal-binding</keyword>
<evidence type="ECO:0000313" key="9">
    <source>
        <dbReference type="EMBL" id="KAF5310105.1"/>
    </source>
</evidence>
<evidence type="ECO:0000256" key="5">
    <source>
        <dbReference type="ARBA" id="ARBA00023002"/>
    </source>
</evidence>
<evidence type="ECO:0000313" key="10">
    <source>
        <dbReference type="Proteomes" id="UP000567179"/>
    </source>
</evidence>
<feature type="region of interest" description="Disordered" evidence="8">
    <location>
        <begin position="58"/>
        <end position="82"/>
    </location>
</feature>
<comment type="cofactor">
    <cofactor evidence="1">
        <name>heme</name>
        <dbReference type="ChEBI" id="CHEBI:30413"/>
    </cofactor>
</comment>
<protein>
    <recommendedName>
        <fullName evidence="11">Cytochrome P450</fullName>
    </recommendedName>
</protein>
<comment type="similarity">
    <text evidence="2">Belongs to the cytochrome P450 family.</text>
</comment>
<evidence type="ECO:0000256" key="8">
    <source>
        <dbReference type="SAM" id="MobiDB-lite"/>
    </source>
</evidence>
<evidence type="ECO:0000256" key="2">
    <source>
        <dbReference type="ARBA" id="ARBA00010617"/>
    </source>
</evidence>